<organism evidence="2 3">
    <name type="scientific">Pelagimonas phthalicica</name>
    <dbReference type="NCBI Taxonomy" id="1037362"/>
    <lineage>
        <taxon>Bacteria</taxon>
        <taxon>Pseudomonadati</taxon>
        <taxon>Pseudomonadota</taxon>
        <taxon>Alphaproteobacteria</taxon>
        <taxon>Rhodobacterales</taxon>
        <taxon>Roseobacteraceae</taxon>
        <taxon>Pelagimonas</taxon>
    </lineage>
</organism>
<dbReference type="SUPFAM" id="SSF54427">
    <property type="entry name" value="NTF2-like"/>
    <property type="match status" value="1"/>
</dbReference>
<feature type="domain" description="SnoaL-like" evidence="1">
    <location>
        <begin position="18"/>
        <end position="114"/>
    </location>
</feature>
<name>A0A238JDT6_9RHOB</name>
<dbReference type="Gene3D" id="3.10.450.50">
    <property type="match status" value="1"/>
</dbReference>
<dbReference type="AlphaFoldDB" id="A0A238JDT6"/>
<evidence type="ECO:0000313" key="3">
    <source>
        <dbReference type="Proteomes" id="UP000225972"/>
    </source>
</evidence>
<evidence type="ECO:0000259" key="1">
    <source>
        <dbReference type="Pfam" id="PF12680"/>
    </source>
</evidence>
<sequence>MRPLTNHIPNIIDDIMRDVWVNEDLEAIDTYFHPDARFYGRIRNTALTRSEFRDWVAQFQSMASITGFERVLTVAEDEENFAHVIRADLTSHMNGATGKLMGMFFDKLCDGKVIQSYANADLLTYFETTGFLPDNATLIMLGGTPLS</sequence>
<dbReference type="InterPro" id="IPR037401">
    <property type="entry name" value="SnoaL-like"/>
</dbReference>
<dbReference type="EMBL" id="FXXP01000002">
    <property type="protein sequence ID" value="SMX28317.1"/>
    <property type="molecule type" value="Genomic_DNA"/>
</dbReference>
<reference evidence="3" key="1">
    <citation type="submission" date="2017-05" db="EMBL/GenBank/DDBJ databases">
        <authorList>
            <person name="Rodrigo-Torres L."/>
            <person name="Arahal R. D."/>
            <person name="Lucena T."/>
        </authorList>
    </citation>
    <scope>NUCLEOTIDE SEQUENCE [LARGE SCALE GENOMIC DNA]</scope>
    <source>
        <strain evidence="3">CECT 8649</strain>
    </source>
</reference>
<accession>A0A238JDT6</accession>
<proteinExistence type="predicted"/>
<dbReference type="InterPro" id="IPR032710">
    <property type="entry name" value="NTF2-like_dom_sf"/>
</dbReference>
<dbReference type="Proteomes" id="UP000225972">
    <property type="component" value="Unassembled WGS sequence"/>
</dbReference>
<protein>
    <submittedName>
        <fullName evidence="2">SnoaL-like domain protein</fullName>
    </submittedName>
</protein>
<evidence type="ECO:0000313" key="2">
    <source>
        <dbReference type="EMBL" id="SMX28317.1"/>
    </source>
</evidence>
<dbReference type="RefSeq" id="WP_166652743.1">
    <property type="nucleotide sequence ID" value="NZ_FXXP01000002.1"/>
</dbReference>
<keyword evidence="3" id="KW-1185">Reference proteome</keyword>
<gene>
    <name evidence="2" type="ORF">TRP8649_02433</name>
</gene>
<dbReference type="Pfam" id="PF12680">
    <property type="entry name" value="SnoaL_2"/>
    <property type="match status" value="1"/>
</dbReference>